<name>A0A1I7DEL2_9ACTN</name>
<keyword evidence="2" id="KW-1185">Reference proteome</keyword>
<dbReference type="AlphaFoldDB" id="A0A1I7DEL2"/>
<accession>A0A1I7DEL2</accession>
<gene>
    <name evidence="1" type="ORF">SAMN05660657_05693</name>
</gene>
<dbReference type="Proteomes" id="UP000199546">
    <property type="component" value="Unassembled WGS sequence"/>
</dbReference>
<protein>
    <submittedName>
        <fullName evidence="1">Uncharacterized protein</fullName>
    </submittedName>
</protein>
<evidence type="ECO:0000313" key="1">
    <source>
        <dbReference type="EMBL" id="SFU10152.1"/>
    </source>
</evidence>
<organism evidence="1 2">
    <name type="scientific">Geodermatophilus amargosae</name>
    <dbReference type="NCBI Taxonomy" id="1296565"/>
    <lineage>
        <taxon>Bacteria</taxon>
        <taxon>Bacillati</taxon>
        <taxon>Actinomycetota</taxon>
        <taxon>Actinomycetes</taxon>
        <taxon>Geodermatophilales</taxon>
        <taxon>Geodermatophilaceae</taxon>
        <taxon>Geodermatophilus</taxon>
    </lineage>
</organism>
<dbReference type="STRING" id="1296565.SAMN05660657_05693"/>
<evidence type="ECO:0000313" key="2">
    <source>
        <dbReference type="Proteomes" id="UP000199546"/>
    </source>
</evidence>
<proteinExistence type="predicted"/>
<reference evidence="2" key="1">
    <citation type="submission" date="2016-10" db="EMBL/GenBank/DDBJ databases">
        <authorList>
            <person name="Varghese N."/>
            <person name="Submissions S."/>
        </authorList>
    </citation>
    <scope>NUCLEOTIDE SEQUENCE [LARGE SCALE GENOMIC DNA]</scope>
    <source>
        <strain evidence="2">DSM 46136</strain>
    </source>
</reference>
<dbReference type="EMBL" id="FPBA01000052">
    <property type="protein sequence ID" value="SFU10152.1"/>
    <property type="molecule type" value="Genomic_DNA"/>
</dbReference>
<sequence>MSSLDFYPEICLTGFSGQSEITLTVQQPDGSSWSRQVKVLDEFGSTKSFLSWGDPVTGLLGVYRIEAWQDGVSASLNVQVAPEPQPTRISGHGGFLLSGFGPGQRVAVQLYSGPAGGGVEPWLSWISSDTVTVDAQGQARYLVPGNNKDTCWGLLIENVVDPGLPPTACF</sequence>